<evidence type="ECO:0000256" key="10">
    <source>
        <dbReference type="ARBA" id="ARBA00023170"/>
    </source>
</evidence>
<dbReference type="SUPFAM" id="SSF52058">
    <property type="entry name" value="L domain-like"/>
    <property type="match status" value="1"/>
</dbReference>
<comment type="subcellular location">
    <subcellularLocation>
        <location evidence="1">Cell membrane</location>
        <topology evidence="1">Single-pass type I membrane protein</topology>
    </subcellularLocation>
</comment>
<comment type="similarity">
    <text evidence="2">Belongs to the RLP family.</text>
</comment>
<protein>
    <submittedName>
        <fullName evidence="12">LRR receptor-like serine/threonine-protein kinase</fullName>
    </submittedName>
</protein>
<dbReference type="Gene3D" id="3.80.10.10">
    <property type="entry name" value="Ribonuclease Inhibitor"/>
    <property type="match status" value="1"/>
</dbReference>
<keyword evidence="5" id="KW-0812">Transmembrane</keyword>
<keyword evidence="13" id="KW-1185">Reference proteome</keyword>
<organism evidence="12 13">
    <name type="scientific">Capsicum baccatum</name>
    <name type="common">Peruvian pepper</name>
    <dbReference type="NCBI Taxonomy" id="33114"/>
    <lineage>
        <taxon>Eukaryota</taxon>
        <taxon>Viridiplantae</taxon>
        <taxon>Streptophyta</taxon>
        <taxon>Embryophyta</taxon>
        <taxon>Tracheophyta</taxon>
        <taxon>Spermatophyta</taxon>
        <taxon>Magnoliopsida</taxon>
        <taxon>eudicotyledons</taxon>
        <taxon>Gunneridae</taxon>
        <taxon>Pentapetalae</taxon>
        <taxon>asterids</taxon>
        <taxon>lamiids</taxon>
        <taxon>Solanales</taxon>
        <taxon>Solanaceae</taxon>
        <taxon>Solanoideae</taxon>
        <taxon>Capsiceae</taxon>
        <taxon>Capsicum</taxon>
    </lineage>
</organism>
<evidence type="ECO:0000313" key="13">
    <source>
        <dbReference type="Proteomes" id="UP000224567"/>
    </source>
</evidence>
<keyword evidence="7" id="KW-0677">Repeat</keyword>
<dbReference type="InterPro" id="IPR032675">
    <property type="entry name" value="LRR_dom_sf"/>
</dbReference>
<comment type="caution">
    <text evidence="12">The sequence shown here is derived from an EMBL/GenBank/DDBJ whole genome shotgun (WGS) entry which is preliminary data.</text>
</comment>
<evidence type="ECO:0000256" key="7">
    <source>
        <dbReference type="ARBA" id="ARBA00022737"/>
    </source>
</evidence>
<keyword evidence="6" id="KW-0732">Signal</keyword>
<evidence type="ECO:0000256" key="3">
    <source>
        <dbReference type="ARBA" id="ARBA00022475"/>
    </source>
</evidence>
<proteinExistence type="inferred from homology"/>
<keyword evidence="9" id="KW-0472">Membrane</keyword>
<dbReference type="STRING" id="33114.A0A2G2XNP7"/>
<accession>A0A2G2XNP7</accession>
<evidence type="ECO:0000256" key="5">
    <source>
        <dbReference type="ARBA" id="ARBA00022692"/>
    </source>
</evidence>
<dbReference type="InterPro" id="IPR001611">
    <property type="entry name" value="Leu-rich_rpt"/>
</dbReference>
<keyword evidence="8" id="KW-1133">Transmembrane helix</keyword>
<keyword evidence="11" id="KW-0325">Glycoprotein</keyword>
<evidence type="ECO:0000256" key="8">
    <source>
        <dbReference type="ARBA" id="ARBA00022989"/>
    </source>
</evidence>
<evidence type="ECO:0000256" key="1">
    <source>
        <dbReference type="ARBA" id="ARBA00004251"/>
    </source>
</evidence>
<keyword evidence="4" id="KW-0433">Leucine-rich repeat</keyword>
<name>A0A2G2XNP7_CAPBA</name>
<dbReference type="AlphaFoldDB" id="A0A2G2XNP7"/>
<evidence type="ECO:0000256" key="4">
    <source>
        <dbReference type="ARBA" id="ARBA00022614"/>
    </source>
</evidence>
<dbReference type="EMBL" id="MLFT02000001">
    <property type="protein sequence ID" value="PHT59122.1"/>
    <property type="molecule type" value="Genomic_DNA"/>
</dbReference>
<dbReference type="GO" id="GO:0016301">
    <property type="term" value="F:kinase activity"/>
    <property type="evidence" value="ECO:0007669"/>
    <property type="project" value="UniProtKB-KW"/>
</dbReference>
<evidence type="ECO:0000256" key="2">
    <source>
        <dbReference type="ARBA" id="ARBA00009592"/>
    </source>
</evidence>
<dbReference type="Pfam" id="PF00560">
    <property type="entry name" value="LRR_1"/>
    <property type="match status" value="2"/>
</dbReference>
<dbReference type="PANTHER" id="PTHR48052:SF8">
    <property type="entry name" value="LRR RECEPTOR-LIKE SERINE_THREONINE-PROTEIN KINASE FLS2"/>
    <property type="match status" value="1"/>
</dbReference>
<dbReference type="FunFam" id="3.80.10.10:FF:000041">
    <property type="entry name" value="LRR receptor-like serine/threonine-protein kinase ERECTA"/>
    <property type="match status" value="1"/>
</dbReference>
<keyword evidence="10" id="KW-0675">Receptor</keyword>
<reference evidence="12 13" key="1">
    <citation type="journal article" date="2017" name="Genome Biol.">
        <title>New reference genome sequences of hot pepper reveal the massive evolution of plant disease-resistance genes by retroduplication.</title>
        <authorList>
            <person name="Kim S."/>
            <person name="Park J."/>
            <person name="Yeom S.I."/>
            <person name="Kim Y.M."/>
            <person name="Seo E."/>
            <person name="Kim K.T."/>
            <person name="Kim M.S."/>
            <person name="Lee J.M."/>
            <person name="Cheong K."/>
            <person name="Shin H.S."/>
            <person name="Kim S.B."/>
            <person name="Han K."/>
            <person name="Lee J."/>
            <person name="Park M."/>
            <person name="Lee H.A."/>
            <person name="Lee H.Y."/>
            <person name="Lee Y."/>
            <person name="Oh S."/>
            <person name="Lee J.H."/>
            <person name="Choi E."/>
            <person name="Choi E."/>
            <person name="Lee S.E."/>
            <person name="Jeon J."/>
            <person name="Kim H."/>
            <person name="Choi G."/>
            <person name="Song H."/>
            <person name="Lee J."/>
            <person name="Lee S.C."/>
            <person name="Kwon J.K."/>
            <person name="Lee H.Y."/>
            <person name="Koo N."/>
            <person name="Hong Y."/>
            <person name="Kim R.W."/>
            <person name="Kang W.H."/>
            <person name="Huh J.H."/>
            <person name="Kang B.C."/>
            <person name="Yang T.J."/>
            <person name="Lee Y.H."/>
            <person name="Bennetzen J.L."/>
            <person name="Choi D."/>
        </authorList>
    </citation>
    <scope>NUCLEOTIDE SEQUENCE [LARGE SCALE GENOMIC DNA]</scope>
    <source>
        <strain evidence="13">cv. PBC81</strain>
    </source>
</reference>
<dbReference type="OrthoDB" id="1744792at2759"/>
<keyword evidence="3" id="KW-1003">Cell membrane</keyword>
<evidence type="ECO:0000256" key="11">
    <source>
        <dbReference type="ARBA" id="ARBA00023180"/>
    </source>
</evidence>
<dbReference type="PANTHER" id="PTHR48052">
    <property type="entry name" value="UNNAMED PRODUCT"/>
    <property type="match status" value="1"/>
</dbReference>
<dbReference type="Proteomes" id="UP000224567">
    <property type="component" value="Unassembled WGS sequence"/>
</dbReference>
<evidence type="ECO:0000256" key="9">
    <source>
        <dbReference type="ARBA" id="ARBA00023136"/>
    </source>
</evidence>
<sequence>MKGLKFLILAYNQFNGSIPSEYGDNPIFQALHLSSNKLIGQIPPSLGKLTSLLWLMLANDSLTDSIPPKLGNCSSLLWLNHANNQLSGPIPPQLAKIGSNFMPILLSNRAKDKATAGLGECFSMKRWILADYPPFSLAFPLLTQKNCKSL</sequence>
<reference evidence="13" key="2">
    <citation type="journal article" date="2017" name="J. Anim. Genet.">
        <title>Multiple reference genome sequences of hot pepper reveal the massive evolution of plant disease resistance genes by retroduplication.</title>
        <authorList>
            <person name="Kim S."/>
            <person name="Park J."/>
            <person name="Yeom S.-I."/>
            <person name="Kim Y.-M."/>
            <person name="Seo E."/>
            <person name="Kim K.-T."/>
            <person name="Kim M.-S."/>
            <person name="Lee J.M."/>
            <person name="Cheong K."/>
            <person name="Shin H.-S."/>
            <person name="Kim S.-B."/>
            <person name="Han K."/>
            <person name="Lee J."/>
            <person name="Park M."/>
            <person name="Lee H.-A."/>
            <person name="Lee H.-Y."/>
            <person name="Lee Y."/>
            <person name="Oh S."/>
            <person name="Lee J.H."/>
            <person name="Choi E."/>
            <person name="Choi E."/>
            <person name="Lee S.E."/>
            <person name="Jeon J."/>
            <person name="Kim H."/>
            <person name="Choi G."/>
            <person name="Song H."/>
            <person name="Lee J."/>
            <person name="Lee S.-C."/>
            <person name="Kwon J.-K."/>
            <person name="Lee H.-Y."/>
            <person name="Koo N."/>
            <person name="Hong Y."/>
            <person name="Kim R.W."/>
            <person name="Kang W.-H."/>
            <person name="Huh J.H."/>
            <person name="Kang B.-C."/>
            <person name="Yang T.-J."/>
            <person name="Lee Y.-H."/>
            <person name="Bennetzen J.L."/>
            <person name="Choi D."/>
        </authorList>
    </citation>
    <scope>NUCLEOTIDE SEQUENCE [LARGE SCALE GENOMIC DNA]</scope>
    <source>
        <strain evidence="13">cv. PBC81</strain>
    </source>
</reference>
<dbReference type="GO" id="GO:0005886">
    <property type="term" value="C:plasma membrane"/>
    <property type="evidence" value="ECO:0007669"/>
    <property type="project" value="UniProtKB-SubCell"/>
</dbReference>
<evidence type="ECO:0000256" key="6">
    <source>
        <dbReference type="ARBA" id="ARBA00022729"/>
    </source>
</evidence>
<evidence type="ECO:0000313" key="12">
    <source>
        <dbReference type="EMBL" id="PHT59122.1"/>
    </source>
</evidence>
<gene>
    <name evidence="12" type="ORF">CQW23_01485</name>
</gene>